<feature type="compositionally biased region" description="Acidic residues" evidence="4">
    <location>
        <begin position="556"/>
        <end position="568"/>
    </location>
</feature>
<dbReference type="SMART" id="SM00249">
    <property type="entry name" value="PHD"/>
    <property type="match status" value="1"/>
</dbReference>
<name>A0AAD9FTG2_PAPLA</name>
<feature type="region of interest" description="Disordered" evidence="4">
    <location>
        <begin position="1"/>
        <end position="324"/>
    </location>
</feature>
<feature type="compositionally biased region" description="Basic and acidic residues" evidence="4">
    <location>
        <begin position="449"/>
        <end position="464"/>
    </location>
</feature>
<evidence type="ECO:0000256" key="4">
    <source>
        <dbReference type="SAM" id="MobiDB-lite"/>
    </source>
</evidence>
<feature type="compositionally biased region" description="Polar residues" evidence="4">
    <location>
        <begin position="90"/>
        <end position="101"/>
    </location>
</feature>
<feature type="compositionally biased region" description="Basic and acidic residues" evidence="4">
    <location>
        <begin position="265"/>
        <end position="283"/>
    </location>
</feature>
<feature type="compositionally biased region" description="Basic and acidic residues" evidence="4">
    <location>
        <begin position="569"/>
        <end position="585"/>
    </location>
</feature>
<comment type="caution">
    <text evidence="6">The sequence shown here is derived from an EMBL/GenBank/DDBJ whole genome shotgun (WGS) entry which is preliminary data.</text>
</comment>
<dbReference type="PROSITE" id="PS01359">
    <property type="entry name" value="ZF_PHD_1"/>
    <property type="match status" value="1"/>
</dbReference>
<dbReference type="CDD" id="cd15550">
    <property type="entry name" value="PHD_MLL5"/>
    <property type="match status" value="1"/>
</dbReference>
<dbReference type="GO" id="GO:0008270">
    <property type="term" value="F:zinc ion binding"/>
    <property type="evidence" value="ECO:0007669"/>
    <property type="project" value="UniProtKB-KW"/>
</dbReference>
<feature type="region of interest" description="Disordered" evidence="4">
    <location>
        <begin position="408"/>
        <end position="658"/>
    </location>
</feature>
<dbReference type="InterPro" id="IPR013083">
    <property type="entry name" value="Znf_RING/FYVE/PHD"/>
</dbReference>
<dbReference type="InterPro" id="IPR001965">
    <property type="entry name" value="Znf_PHD"/>
</dbReference>
<evidence type="ECO:0000313" key="6">
    <source>
        <dbReference type="EMBL" id="KAK1925811.1"/>
    </source>
</evidence>
<evidence type="ECO:0000256" key="3">
    <source>
        <dbReference type="ARBA" id="ARBA00022833"/>
    </source>
</evidence>
<feature type="compositionally biased region" description="Low complexity" evidence="4">
    <location>
        <begin position="465"/>
        <end position="481"/>
    </location>
</feature>
<proteinExistence type="predicted"/>
<organism evidence="6 7">
    <name type="scientific">Papiliotrema laurentii</name>
    <name type="common">Cryptococcus laurentii</name>
    <dbReference type="NCBI Taxonomy" id="5418"/>
    <lineage>
        <taxon>Eukaryota</taxon>
        <taxon>Fungi</taxon>
        <taxon>Dikarya</taxon>
        <taxon>Basidiomycota</taxon>
        <taxon>Agaricomycotina</taxon>
        <taxon>Tremellomycetes</taxon>
        <taxon>Tremellales</taxon>
        <taxon>Rhynchogastremaceae</taxon>
        <taxon>Papiliotrema</taxon>
    </lineage>
</organism>
<keyword evidence="3" id="KW-0862">Zinc</keyword>
<sequence>MEARRRQPSTSASTYSEDNGKSQTGTSNKPATPGGEEDGDDVPKRSTRGRNPLPPTTGPLFPPLPPKQPKSRSNSARTQTAPTPVPDLANQPSNSTPSATLDSPFELETNANDDPHLPISPTGSKRDFPSGSATSLTPPPPTSEDAGHEGHDTDVDVDVPSGENETLEDRGNGEGSTKANDGVNEEGSEDWEAYHRHRAARSFGGSASKNGIKQESEPDAKDNEENEKTPKRNGKAKSNVDEDGEPTPSAPQRMDSGGRLARKRRGEEQLLLDDHLLPEEMRRGAALASKRGKNGVKDEEEEEEEEATVNVEVEGEEDDDEGADEGRVRCVCKTEDPDIMMIQCDKCLVWQHGPCMGVWNDDEAPDEYYCDECRPELHGPLRKYIRSRGRNPATYVAPSPADLQRFHYASDKYPPSQSKRWKDPNQLKPAKAPSSSRNRKEAASPVDSTEGRRTTRDRDRDRAASHALPSASSSRAAPVSSGKAPTSSKQETKKKAEHQPHSKRNVSIASPSPSRSPPPNGQPPHLAKRRSTMNSRDAAYEEQVKAALEASRMESATDDAVEDDPEEANGDKGETGGGNVEEKLPPRKGKRKREDDDAASDAVTPVPASKPKHPNQYTYRPKPVSAIQAVGSPARRAGPSSTPVPSLPPPAQHEHGTRRAGAIANGIIPPPPNSVSVHNLHWHLPDHLSAFSDLLPGPHPIPIEARAPRSLAYLPRSHFLNQKYGPFSEERDENHKLLLPEGASPREITGNPNTQLEPPARIRYPAKRMTTADMRKRVRNLLEYAHRVQTEESRRKERAKLIGIDVQRLPKAIHLDKDGNEIDPLEEANRQEAVRTNSGRRSSDMLDELVNDLILLQEGLNGLAHGITTGASPIPPLVSAFESSAPATPSMPSAVAMETAPTIDTMDQPMISAEGPTEVLDNERPAENAIETTTNSNGSAGQGDPPLPDQEEMDVDEPEEVVGGDPVAEAQEEAPVKGLLGLPESTDPILPTTLEEPASAAVVTEVDSTSITPVEDIEMVPAGEEAATLVQEAEVPVDVYREGQVKEVVTQPEEIGLGVGSGVVEQVKAVVGEVEV</sequence>
<feature type="domain" description="Zinc finger PHD-type" evidence="5">
    <location>
        <begin position="329"/>
        <end position="374"/>
    </location>
</feature>
<feature type="compositionally biased region" description="Polar residues" evidence="4">
    <location>
        <begin position="71"/>
        <end position="82"/>
    </location>
</feature>
<feature type="compositionally biased region" description="Basic and acidic residues" evidence="4">
    <location>
        <begin position="490"/>
        <end position="500"/>
    </location>
</feature>
<gene>
    <name evidence="6" type="ORF">DB88DRAFT_485180</name>
</gene>
<dbReference type="EMBL" id="JAODAN010000003">
    <property type="protein sequence ID" value="KAK1925811.1"/>
    <property type="molecule type" value="Genomic_DNA"/>
</dbReference>
<dbReference type="InterPro" id="IPR019786">
    <property type="entry name" value="Zinc_finger_PHD-type_CS"/>
</dbReference>
<evidence type="ECO:0000313" key="7">
    <source>
        <dbReference type="Proteomes" id="UP001182556"/>
    </source>
</evidence>
<reference evidence="6" key="1">
    <citation type="submission" date="2023-02" db="EMBL/GenBank/DDBJ databases">
        <title>Identification and recombinant expression of a fungal hydrolase from Papiliotrema laurentii that hydrolyzes apple cutin and clears colloidal polyester polyurethane.</title>
        <authorList>
            <consortium name="DOE Joint Genome Institute"/>
            <person name="Roman V.A."/>
            <person name="Bojanowski C."/>
            <person name="Crable B.R."/>
            <person name="Wagner D.N."/>
            <person name="Hung C.S."/>
            <person name="Nadeau L.J."/>
            <person name="Schratz L."/>
            <person name="Haridas S."/>
            <person name="Pangilinan J."/>
            <person name="Lipzen A."/>
            <person name="Na H."/>
            <person name="Yan M."/>
            <person name="Ng V."/>
            <person name="Grigoriev I.V."/>
            <person name="Spatafora J.W."/>
            <person name="Barlow D."/>
            <person name="Biffinger J."/>
            <person name="Kelley-Loughnane N."/>
            <person name="Varaljay V.A."/>
            <person name="Crookes-Goodson W.J."/>
        </authorList>
    </citation>
    <scope>NUCLEOTIDE SEQUENCE</scope>
    <source>
        <strain evidence="6">5307AH</strain>
    </source>
</reference>
<dbReference type="InterPro" id="IPR011011">
    <property type="entry name" value="Znf_FYVE_PHD"/>
</dbReference>
<dbReference type="PANTHER" id="PTHR47793">
    <property type="entry name" value="HISTONE DEACETYLASE COMPLEX SUBUNIT CTI6"/>
    <property type="match status" value="1"/>
</dbReference>
<dbReference type="AlphaFoldDB" id="A0AAD9FTG2"/>
<feature type="compositionally biased region" description="Basic and acidic residues" evidence="4">
    <location>
        <begin position="145"/>
        <end position="154"/>
    </location>
</feature>
<feature type="compositionally biased region" description="Polar residues" evidence="4">
    <location>
        <begin position="8"/>
        <end position="30"/>
    </location>
</feature>
<evidence type="ECO:0000256" key="2">
    <source>
        <dbReference type="ARBA" id="ARBA00022771"/>
    </source>
</evidence>
<dbReference type="InterPro" id="IPR053051">
    <property type="entry name" value="HDAC_complex_subunit"/>
</dbReference>
<protein>
    <recommendedName>
        <fullName evidence="5">Zinc finger PHD-type domain-containing protein</fullName>
    </recommendedName>
</protein>
<dbReference type="SUPFAM" id="SSF57903">
    <property type="entry name" value="FYVE/PHD zinc finger"/>
    <property type="match status" value="1"/>
</dbReference>
<feature type="compositionally biased region" description="Basic and acidic residues" evidence="4">
    <location>
        <begin position="212"/>
        <end position="230"/>
    </location>
</feature>
<evidence type="ECO:0000256" key="1">
    <source>
        <dbReference type="ARBA" id="ARBA00022723"/>
    </source>
</evidence>
<accession>A0AAD9FTG2</accession>
<feature type="compositionally biased region" description="Pro residues" evidence="4">
    <location>
        <begin position="52"/>
        <end position="68"/>
    </location>
</feature>
<keyword evidence="7" id="KW-1185">Reference proteome</keyword>
<keyword evidence="2" id="KW-0863">Zinc-finger</keyword>
<evidence type="ECO:0000259" key="5">
    <source>
        <dbReference type="SMART" id="SM00249"/>
    </source>
</evidence>
<dbReference type="PANTHER" id="PTHR47793:SF1">
    <property type="entry name" value="HISTONE DEACETYLASE COMPLEX SUBUNIT CTI6"/>
    <property type="match status" value="1"/>
</dbReference>
<feature type="region of interest" description="Disordered" evidence="4">
    <location>
        <begin position="931"/>
        <end position="956"/>
    </location>
</feature>
<dbReference type="Pfam" id="PF20826">
    <property type="entry name" value="PHD_5"/>
    <property type="match status" value="1"/>
</dbReference>
<feature type="compositionally biased region" description="Acidic residues" evidence="4">
    <location>
        <begin position="298"/>
        <end position="323"/>
    </location>
</feature>
<dbReference type="Gene3D" id="3.30.40.10">
    <property type="entry name" value="Zinc/RING finger domain, C3HC4 (zinc finger)"/>
    <property type="match status" value="1"/>
</dbReference>
<keyword evidence="1" id="KW-0479">Metal-binding</keyword>
<dbReference type="Proteomes" id="UP001182556">
    <property type="component" value="Unassembled WGS sequence"/>
</dbReference>